<dbReference type="AlphaFoldDB" id="A0A850P6Z2"/>
<dbReference type="NCBIfam" id="NF009622">
    <property type="entry name" value="PRK13128.1"/>
    <property type="match status" value="1"/>
</dbReference>
<dbReference type="Gene3D" id="3.40.710.10">
    <property type="entry name" value="DD-peptidase/beta-lactamase superfamily"/>
    <property type="match status" value="1"/>
</dbReference>
<dbReference type="Pfam" id="PF00144">
    <property type="entry name" value="Beta-lactamase"/>
    <property type="match status" value="1"/>
</dbReference>
<keyword evidence="1 4" id="KW-0031">Aminopeptidase</keyword>
<keyword evidence="4" id="KW-0378">Hydrolase</keyword>
<feature type="domain" description="D-aminopeptidase" evidence="3">
    <location>
        <begin position="342"/>
        <end position="515"/>
    </location>
</feature>
<dbReference type="EC" id="3.4.11.19" evidence="4"/>
<evidence type="ECO:0000256" key="1">
    <source>
        <dbReference type="ARBA" id="ARBA00022438"/>
    </source>
</evidence>
<dbReference type="Gene3D" id="2.40.128.50">
    <property type="match status" value="2"/>
</dbReference>
<dbReference type="PANTHER" id="PTHR46825">
    <property type="entry name" value="D-ALANYL-D-ALANINE-CARBOXYPEPTIDASE/ENDOPEPTIDASE AMPH"/>
    <property type="match status" value="1"/>
</dbReference>
<dbReference type="SUPFAM" id="SSF56601">
    <property type="entry name" value="beta-lactamase/transpeptidase-like"/>
    <property type="match status" value="1"/>
</dbReference>
<dbReference type="InterPro" id="IPR001466">
    <property type="entry name" value="Beta-lactam-related"/>
</dbReference>
<dbReference type="EMBL" id="JABXXR010000015">
    <property type="protein sequence ID" value="NVN39708.1"/>
    <property type="molecule type" value="Genomic_DNA"/>
</dbReference>
<dbReference type="Pfam" id="PF07930">
    <property type="entry name" value="DAP_B"/>
    <property type="match status" value="1"/>
</dbReference>
<dbReference type="SUPFAM" id="SSF50886">
    <property type="entry name" value="D-aminopeptidase, middle and C-terminal domains"/>
    <property type="match status" value="2"/>
</dbReference>
<reference evidence="4 5" key="1">
    <citation type="submission" date="2020-06" db="EMBL/GenBank/DDBJ databases">
        <title>Description of novel acetic acid bacteria.</title>
        <authorList>
            <person name="Sombolestani A."/>
        </authorList>
    </citation>
    <scope>NUCLEOTIDE SEQUENCE [LARGE SCALE GENOMIC DNA]</scope>
    <source>
        <strain evidence="4 5">LMG 27010</strain>
    </source>
</reference>
<accession>A0A850P6Z2</accession>
<dbReference type="Proteomes" id="UP000585665">
    <property type="component" value="Unassembled WGS sequence"/>
</dbReference>
<dbReference type="PANTHER" id="PTHR46825:SF9">
    <property type="entry name" value="BETA-LACTAMASE-RELATED DOMAIN-CONTAINING PROTEIN"/>
    <property type="match status" value="1"/>
</dbReference>
<evidence type="ECO:0000259" key="2">
    <source>
        <dbReference type="Pfam" id="PF00144"/>
    </source>
</evidence>
<proteinExistence type="predicted"/>
<dbReference type="InterPro" id="IPR012856">
    <property type="entry name" value="DAP_B_dom"/>
</dbReference>
<keyword evidence="5" id="KW-1185">Reference proteome</keyword>
<evidence type="ECO:0000313" key="5">
    <source>
        <dbReference type="Proteomes" id="UP000585665"/>
    </source>
</evidence>
<dbReference type="GO" id="GO:0004177">
    <property type="term" value="F:aminopeptidase activity"/>
    <property type="evidence" value="ECO:0007669"/>
    <property type="project" value="UniProtKB-KW"/>
</dbReference>
<organism evidence="4 5">
    <name type="scientific">Ameyamaea chiangmaiensis</name>
    <dbReference type="NCBI Taxonomy" id="442969"/>
    <lineage>
        <taxon>Bacteria</taxon>
        <taxon>Pseudomonadati</taxon>
        <taxon>Pseudomonadota</taxon>
        <taxon>Alphaproteobacteria</taxon>
        <taxon>Acetobacterales</taxon>
        <taxon>Acetobacteraceae</taxon>
        <taxon>Ameyamaea</taxon>
    </lineage>
</organism>
<evidence type="ECO:0000313" key="4">
    <source>
        <dbReference type="EMBL" id="NVN39708.1"/>
    </source>
</evidence>
<name>A0A850P6Z2_9PROT</name>
<dbReference type="InterPro" id="IPR027279">
    <property type="entry name" value="D_amino_pept/lipop_sf"/>
</dbReference>
<comment type="caution">
    <text evidence="4">The sequence shown here is derived from an EMBL/GenBank/DDBJ whole genome shotgun (WGS) entry which is preliminary data.</text>
</comment>
<dbReference type="RefSeq" id="WP_176612692.1">
    <property type="nucleotide sequence ID" value="NZ_JABXXR010000015.1"/>
</dbReference>
<sequence length="520" mass="55098">MPSFDPVRATAFLDSLPDRYRGPGGVAGIVHEGRVVARHAWGFADLGRHQPMTAGTPLPICSISKQFTCATLLSALGDTTRFDGRVGSFFPSLEGPLPTIAQMCHNQSGLRDYWALTVLHGATPDAPFRRSDAAAAFARMRRTHFAPGTSYSYSNGNFRVLSDLLETETGRSLDELYRAHVFGRAGMGSMVFTPDTAYPAGGVTGYEGSIDVGFFPAENRIFWTGDAGLSGSLDDMLAWEAFIDATRDDPDSLYRRIAAPPTFSDGTPARYGYGLAHGTIAGIPVTGHGGALRGFRAQRFHAADARLSVVVLLNHEASAYGAASGLLAAALGASTPRPTHVADPAWNGVYLDGHAGLALRVSLECDGQLIARYGTGPERLAPGPADSAASDTMTLHRHDGCIALERPGENYRAEASRVAGAARPDIAGVYACAELDSGLTIVATGGGFYAAASGFLGTGPMQPLYPLGDDVWTMPCQRSMDAPAPGDWTIRIRRSDDGRVSGLQIGCWLARGLSYDRHGD</sequence>
<evidence type="ECO:0000259" key="3">
    <source>
        <dbReference type="Pfam" id="PF07930"/>
    </source>
</evidence>
<dbReference type="InterPro" id="IPR050491">
    <property type="entry name" value="AmpC-like"/>
</dbReference>
<feature type="domain" description="Beta-lactamase-related" evidence="2">
    <location>
        <begin position="12"/>
        <end position="319"/>
    </location>
</feature>
<protein>
    <submittedName>
        <fullName evidence="4">D-aminopeptidase</fullName>
        <ecNumber evidence="4">3.4.11.19</ecNumber>
    </submittedName>
</protein>
<dbReference type="InterPro" id="IPR012338">
    <property type="entry name" value="Beta-lactam/transpept-like"/>
</dbReference>
<gene>
    <name evidence="4" type="ORF">HUK82_03885</name>
</gene>
<keyword evidence="1 4" id="KW-0645">Protease</keyword>